<dbReference type="GO" id="GO:1902600">
    <property type="term" value="P:proton transmembrane transport"/>
    <property type="evidence" value="ECO:0007669"/>
    <property type="project" value="InterPro"/>
</dbReference>
<feature type="transmembrane region" description="Helical" evidence="10">
    <location>
        <begin position="270"/>
        <end position="294"/>
    </location>
</feature>
<keyword evidence="3" id="KW-0050">Antiport</keyword>
<evidence type="ECO:0000256" key="1">
    <source>
        <dbReference type="ARBA" id="ARBA00004141"/>
    </source>
</evidence>
<feature type="transmembrane region" description="Helical" evidence="10">
    <location>
        <begin position="51"/>
        <end position="71"/>
    </location>
</feature>
<feature type="transmembrane region" description="Helical" evidence="10">
    <location>
        <begin position="206"/>
        <end position="223"/>
    </location>
</feature>
<dbReference type="PANTHER" id="PTHR43562">
    <property type="entry name" value="NAPA-TYPE SODIUM/HYDROGEN ANTIPORTER"/>
    <property type="match status" value="1"/>
</dbReference>
<keyword evidence="6" id="KW-0915">Sodium</keyword>
<comment type="subcellular location">
    <subcellularLocation>
        <location evidence="1">Membrane</location>
        <topology evidence="1">Multi-pass membrane protein</topology>
    </subcellularLocation>
</comment>
<name>A0A1F7RB05_9BACT</name>
<dbReference type="AlphaFoldDB" id="A0A1F7RB05"/>
<evidence type="ECO:0000256" key="2">
    <source>
        <dbReference type="ARBA" id="ARBA00022448"/>
    </source>
</evidence>
<feature type="transmembrane region" description="Helical" evidence="10">
    <location>
        <begin position="347"/>
        <end position="367"/>
    </location>
</feature>
<evidence type="ECO:0000313" key="12">
    <source>
        <dbReference type="EMBL" id="OGL38064.1"/>
    </source>
</evidence>
<sequence length="378" mass="41777">MENQWLQAALWMGLALGATLLSLRIAISIALLEIMVGVLGGSFLPLHRTEWVNFLAGFGSILLTFLAGAEVDPVVLKKRFKESMTIGIFSFLAPFLGTMAYAYYVAGWGLAQAQIAGISLSTTSVAVVYAVMIETGYNQTELGKLILAACFITDLGTVLALGILFANYDWYMVLFIVVTAIVLFLLPRFTPWFFEKAGSRISEPETKFIFFLLFGLGGLSLFAKSEAVLPAYLVGMVLAPFFLENKTLSHRMRVTAFTMLTPFYFIKAGSLVKVSAIWSCAYLIAIFLLIKMVTKFIGVWPSTKFFGFAKKEDMYTTLLMSTGLTFGTISALFGLTNKIINQEQYTILVTAVILSAVVPTIIAQKWFQPELKKENKDV</sequence>
<keyword evidence="2" id="KW-0813">Transport</keyword>
<feature type="transmembrane region" description="Helical" evidence="10">
    <location>
        <begin position="171"/>
        <end position="194"/>
    </location>
</feature>
<organism evidence="12 13">
    <name type="scientific">Candidatus Schekmanbacteria bacterium GWA2_38_11</name>
    <dbReference type="NCBI Taxonomy" id="1817876"/>
    <lineage>
        <taxon>Bacteria</taxon>
        <taxon>Candidatus Schekmaniibacteriota</taxon>
    </lineage>
</organism>
<keyword evidence="5 10" id="KW-1133">Transmembrane helix</keyword>
<dbReference type="Gene3D" id="1.20.1530.20">
    <property type="match status" value="1"/>
</dbReference>
<evidence type="ECO:0000256" key="6">
    <source>
        <dbReference type="ARBA" id="ARBA00023053"/>
    </source>
</evidence>
<dbReference type="Pfam" id="PF00999">
    <property type="entry name" value="Na_H_Exchanger"/>
    <property type="match status" value="1"/>
</dbReference>
<dbReference type="GO" id="GO:0015297">
    <property type="term" value="F:antiporter activity"/>
    <property type="evidence" value="ECO:0007669"/>
    <property type="project" value="UniProtKB-KW"/>
</dbReference>
<keyword evidence="8 10" id="KW-0472">Membrane</keyword>
<feature type="transmembrane region" description="Helical" evidence="10">
    <location>
        <begin position="145"/>
        <end position="165"/>
    </location>
</feature>
<feature type="domain" description="Cation/H+ exchanger transmembrane" evidence="11">
    <location>
        <begin position="15"/>
        <end position="362"/>
    </location>
</feature>
<evidence type="ECO:0000256" key="9">
    <source>
        <dbReference type="ARBA" id="ARBA00023201"/>
    </source>
</evidence>
<keyword evidence="9" id="KW-0739">Sodium transport</keyword>
<feature type="transmembrane region" description="Helical" evidence="10">
    <location>
        <begin position="12"/>
        <end position="39"/>
    </location>
</feature>
<keyword evidence="7" id="KW-0406">Ion transport</keyword>
<evidence type="ECO:0000256" key="7">
    <source>
        <dbReference type="ARBA" id="ARBA00023065"/>
    </source>
</evidence>
<accession>A0A1F7RB05</accession>
<dbReference type="InterPro" id="IPR006153">
    <property type="entry name" value="Cation/H_exchanger_TM"/>
</dbReference>
<feature type="transmembrane region" description="Helical" evidence="10">
    <location>
        <begin position="110"/>
        <end position="133"/>
    </location>
</feature>
<feature type="transmembrane region" description="Helical" evidence="10">
    <location>
        <begin position="83"/>
        <end position="104"/>
    </location>
</feature>
<evidence type="ECO:0000256" key="10">
    <source>
        <dbReference type="SAM" id="Phobius"/>
    </source>
</evidence>
<dbReference type="PANTHER" id="PTHR43562:SF3">
    <property type="entry name" value="SODIUM ION_PROTON EXCHANGER (EUROFUNG)"/>
    <property type="match status" value="1"/>
</dbReference>
<evidence type="ECO:0000256" key="4">
    <source>
        <dbReference type="ARBA" id="ARBA00022692"/>
    </source>
</evidence>
<protein>
    <submittedName>
        <fullName evidence="12">Potassium transporter Kef</fullName>
    </submittedName>
</protein>
<dbReference type="GO" id="GO:0006814">
    <property type="term" value="P:sodium ion transport"/>
    <property type="evidence" value="ECO:0007669"/>
    <property type="project" value="UniProtKB-KW"/>
</dbReference>
<evidence type="ECO:0000259" key="11">
    <source>
        <dbReference type="Pfam" id="PF00999"/>
    </source>
</evidence>
<reference evidence="12 13" key="1">
    <citation type="journal article" date="2016" name="Nat. Commun.">
        <title>Thousands of microbial genomes shed light on interconnected biogeochemical processes in an aquifer system.</title>
        <authorList>
            <person name="Anantharaman K."/>
            <person name="Brown C.T."/>
            <person name="Hug L.A."/>
            <person name="Sharon I."/>
            <person name="Castelle C.J."/>
            <person name="Probst A.J."/>
            <person name="Thomas B.C."/>
            <person name="Singh A."/>
            <person name="Wilkins M.J."/>
            <person name="Karaoz U."/>
            <person name="Brodie E.L."/>
            <person name="Williams K.H."/>
            <person name="Hubbard S.S."/>
            <person name="Banfield J.F."/>
        </authorList>
    </citation>
    <scope>NUCLEOTIDE SEQUENCE [LARGE SCALE GENOMIC DNA]</scope>
</reference>
<comment type="caution">
    <text evidence="12">The sequence shown here is derived from an EMBL/GenBank/DDBJ whole genome shotgun (WGS) entry which is preliminary data.</text>
</comment>
<dbReference type="EMBL" id="MGDB01000157">
    <property type="protein sequence ID" value="OGL38064.1"/>
    <property type="molecule type" value="Genomic_DNA"/>
</dbReference>
<dbReference type="InterPro" id="IPR038770">
    <property type="entry name" value="Na+/solute_symporter_sf"/>
</dbReference>
<proteinExistence type="predicted"/>
<feature type="transmembrane region" description="Helical" evidence="10">
    <location>
        <begin position="314"/>
        <end position="335"/>
    </location>
</feature>
<dbReference type="Proteomes" id="UP000178526">
    <property type="component" value="Unassembled WGS sequence"/>
</dbReference>
<evidence type="ECO:0000256" key="5">
    <source>
        <dbReference type="ARBA" id="ARBA00022989"/>
    </source>
</evidence>
<evidence type="ECO:0000256" key="8">
    <source>
        <dbReference type="ARBA" id="ARBA00023136"/>
    </source>
</evidence>
<evidence type="ECO:0000256" key="3">
    <source>
        <dbReference type="ARBA" id="ARBA00022449"/>
    </source>
</evidence>
<dbReference type="GO" id="GO:0016020">
    <property type="term" value="C:membrane"/>
    <property type="evidence" value="ECO:0007669"/>
    <property type="project" value="UniProtKB-SubCell"/>
</dbReference>
<gene>
    <name evidence="12" type="ORF">A2042_01910</name>
</gene>
<evidence type="ECO:0000313" key="13">
    <source>
        <dbReference type="Proteomes" id="UP000178526"/>
    </source>
</evidence>
<keyword evidence="4 10" id="KW-0812">Transmembrane</keyword>